<sequence>MNDQDSIFSAARGNAPVSPPQRLPTFTPFVVLAGILVVVWAFLAFVLPAPHHDTPARTIMQKLVFGS</sequence>
<comment type="caution">
    <text evidence="2">The sequence shown here is derived from an EMBL/GenBank/DDBJ whole genome shotgun (WGS) entry which is preliminary data.</text>
</comment>
<evidence type="ECO:0000313" key="2">
    <source>
        <dbReference type="EMBL" id="NHO32522.1"/>
    </source>
</evidence>
<gene>
    <name evidence="2" type="ORF">GOB84_08100</name>
</gene>
<dbReference type="Proteomes" id="UP000615326">
    <property type="component" value="Unassembled WGS sequence"/>
</dbReference>
<reference evidence="2 3" key="1">
    <citation type="journal article" date="2020" name="Int. J. Syst. Evol. Microbiol.">
        <title>Novel acetic acid bacteria from cider fermentations: Acetobacter conturbans sp. nov. and Acetobacter fallax sp. nov.</title>
        <authorList>
            <person name="Sombolestani A.S."/>
            <person name="Cleenwerck I."/>
            <person name="Cnockaert M."/>
            <person name="Borremans W."/>
            <person name="Wieme A.D."/>
            <person name="De Vuyst L."/>
            <person name="Vandamme P."/>
        </authorList>
    </citation>
    <scope>NUCLEOTIDE SEQUENCE [LARGE SCALE GENOMIC DNA]</scope>
    <source>
        <strain evidence="2 3">LMG 1637</strain>
    </source>
</reference>
<evidence type="ECO:0000256" key="1">
    <source>
        <dbReference type="SAM" id="Phobius"/>
    </source>
</evidence>
<proteinExistence type="predicted"/>
<keyword evidence="1" id="KW-0812">Transmembrane</keyword>
<evidence type="ECO:0000313" key="3">
    <source>
        <dbReference type="Proteomes" id="UP000615326"/>
    </source>
</evidence>
<accession>A0ABX0KF16</accession>
<dbReference type="RefSeq" id="WP_173577055.1">
    <property type="nucleotide sequence ID" value="NZ_WOSW01000012.1"/>
</dbReference>
<keyword evidence="3" id="KW-1185">Reference proteome</keyword>
<organism evidence="2 3">
    <name type="scientific">Acetobacter fallax</name>
    <dbReference type="NCBI Taxonomy" id="1737473"/>
    <lineage>
        <taxon>Bacteria</taxon>
        <taxon>Pseudomonadati</taxon>
        <taxon>Pseudomonadota</taxon>
        <taxon>Alphaproteobacteria</taxon>
        <taxon>Acetobacterales</taxon>
        <taxon>Acetobacteraceae</taxon>
        <taxon>Acetobacter</taxon>
    </lineage>
</organism>
<name>A0ABX0KF16_9PROT</name>
<keyword evidence="1" id="KW-0472">Membrane</keyword>
<keyword evidence="1" id="KW-1133">Transmembrane helix</keyword>
<feature type="transmembrane region" description="Helical" evidence="1">
    <location>
        <begin position="26"/>
        <end position="47"/>
    </location>
</feature>
<protein>
    <submittedName>
        <fullName evidence="2">Uncharacterized protein</fullName>
    </submittedName>
</protein>
<dbReference type="EMBL" id="WOSW01000012">
    <property type="protein sequence ID" value="NHO32522.1"/>
    <property type="molecule type" value="Genomic_DNA"/>
</dbReference>